<dbReference type="Gene3D" id="3.80.10.10">
    <property type="entry name" value="Ribonuclease Inhibitor"/>
    <property type="match status" value="1"/>
</dbReference>
<dbReference type="PROSITE" id="PS50181">
    <property type="entry name" value="FBOX"/>
    <property type="match status" value="1"/>
</dbReference>
<dbReference type="InterPro" id="IPR032675">
    <property type="entry name" value="LRR_dom_sf"/>
</dbReference>
<dbReference type="InterPro" id="IPR036047">
    <property type="entry name" value="F-box-like_dom_sf"/>
</dbReference>
<accession>W4JPW9</accession>
<dbReference type="InterPro" id="IPR001810">
    <property type="entry name" value="F-box_dom"/>
</dbReference>
<gene>
    <name evidence="2" type="ORF">HETIRDRAFT_423235</name>
</gene>
<dbReference type="GeneID" id="20673884"/>
<dbReference type="SUPFAM" id="SSF81383">
    <property type="entry name" value="F-box domain"/>
    <property type="match status" value="1"/>
</dbReference>
<dbReference type="EMBL" id="KI925466">
    <property type="protein sequence ID" value="ETW75578.1"/>
    <property type="molecule type" value="Genomic_DNA"/>
</dbReference>
<evidence type="ECO:0000259" key="1">
    <source>
        <dbReference type="PROSITE" id="PS50181"/>
    </source>
</evidence>
<evidence type="ECO:0000313" key="3">
    <source>
        <dbReference type="Proteomes" id="UP000030671"/>
    </source>
</evidence>
<dbReference type="KEGG" id="hir:HETIRDRAFT_423235"/>
<organism evidence="2 3">
    <name type="scientific">Heterobasidion irregulare (strain TC 32-1)</name>
    <dbReference type="NCBI Taxonomy" id="747525"/>
    <lineage>
        <taxon>Eukaryota</taxon>
        <taxon>Fungi</taxon>
        <taxon>Dikarya</taxon>
        <taxon>Basidiomycota</taxon>
        <taxon>Agaricomycotina</taxon>
        <taxon>Agaricomycetes</taxon>
        <taxon>Russulales</taxon>
        <taxon>Bondarzewiaceae</taxon>
        <taxon>Heterobasidion</taxon>
        <taxon>Heterobasidion annosum species complex</taxon>
    </lineage>
</organism>
<sequence length="540" mass="60189">MNCPTPSKHHLLDLPPETVDEILAHISSPTSLLAVARTCKALASLVIPNHLHFRIIRAPMGRTELWKSILRDDLHAASVRSLIIQDEQAWDADETSSKIPPFAGLAPESRKERALGNGPGQLDPYGEALPIFVSAIRRMFKLNEFAWNRAASTNFKGMDDVWTALQELGTVTTLDISDHPDGDGTIEGTIGDLREASTPRLTTLKVHTSAFDHQADEPDATPLIDMLLHRCPNLEVLELTLVVHRHLSSASMSSLLSNATWPNLHTLHLTEGVGCSVDSLVRFLETHPGIEDLSLGRMMPGRSWEQFAQALDTIAPILPRLKTLECSSAQAAALLKPSMVTLTSLSGVDMRDEIVVDDYFGWDDEWELEHAEDENYEEDTTVPIPSPWKTPFLQRLAACPSIRYLGVIHYENLAQLEVLATIAPQLTWLDIDTCGLLVDSVEQIAQWCAFYSLFPSLKAIRAEHLVYRGQHGEYSMNENDDCIQALARACPQLEVLILWKRKIILIRDKAEQVGAPVRWISRMLDASEEVDGEVVYPTEQ</sequence>
<dbReference type="Proteomes" id="UP000030671">
    <property type="component" value="Unassembled WGS sequence"/>
</dbReference>
<dbReference type="SUPFAM" id="SSF52047">
    <property type="entry name" value="RNI-like"/>
    <property type="match status" value="1"/>
</dbReference>
<protein>
    <recommendedName>
        <fullName evidence="1">F-box domain-containing protein</fullName>
    </recommendedName>
</protein>
<name>W4JPW9_HETIT</name>
<feature type="domain" description="F-box" evidence="1">
    <location>
        <begin position="8"/>
        <end position="56"/>
    </location>
</feature>
<proteinExistence type="predicted"/>
<dbReference type="eggNOG" id="ENOG502R1C8">
    <property type="taxonomic scope" value="Eukaryota"/>
</dbReference>
<dbReference type="RefSeq" id="XP_009552976.1">
    <property type="nucleotide sequence ID" value="XM_009554681.1"/>
</dbReference>
<dbReference type="STRING" id="747525.W4JPW9"/>
<dbReference type="OrthoDB" id="3036354at2759"/>
<reference evidence="2 3" key="1">
    <citation type="journal article" date="2012" name="New Phytol.">
        <title>Insight into trade-off between wood decay and parasitism from the genome of a fungal forest pathogen.</title>
        <authorList>
            <person name="Olson A."/>
            <person name="Aerts A."/>
            <person name="Asiegbu F."/>
            <person name="Belbahri L."/>
            <person name="Bouzid O."/>
            <person name="Broberg A."/>
            <person name="Canback B."/>
            <person name="Coutinho P.M."/>
            <person name="Cullen D."/>
            <person name="Dalman K."/>
            <person name="Deflorio G."/>
            <person name="van Diepen L.T."/>
            <person name="Dunand C."/>
            <person name="Duplessis S."/>
            <person name="Durling M."/>
            <person name="Gonthier P."/>
            <person name="Grimwood J."/>
            <person name="Fossdal C.G."/>
            <person name="Hansson D."/>
            <person name="Henrissat B."/>
            <person name="Hietala A."/>
            <person name="Himmelstrand K."/>
            <person name="Hoffmeister D."/>
            <person name="Hogberg N."/>
            <person name="James T.Y."/>
            <person name="Karlsson M."/>
            <person name="Kohler A."/>
            <person name="Kues U."/>
            <person name="Lee Y.H."/>
            <person name="Lin Y.C."/>
            <person name="Lind M."/>
            <person name="Lindquist E."/>
            <person name="Lombard V."/>
            <person name="Lucas S."/>
            <person name="Lunden K."/>
            <person name="Morin E."/>
            <person name="Murat C."/>
            <person name="Park J."/>
            <person name="Raffaello T."/>
            <person name="Rouze P."/>
            <person name="Salamov A."/>
            <person name="Schmutz J."/>
            <person name="Solheim H."/>
            <person name="Stahlberg J."/>
            <person name="Velez H."/>
            <person name="de Vries R.P."/>
            <person name="Wiebenga A."/>
            <person name="Woodward S."/>
            <person name="Yakovlev I."/>
            <person name="Garbelotto M."/>
            <person name="Martin F."/>
            <person name="Grigoriev I.V."/>
            <person name="Stenlid J."/>
        </authorList>
    </citation>
    <scope>NUCLEOTIDE SEQUENCE [LARGE SCALE GENOMIC DNA]</scope>
    <source>
        <strain evidence="2 3">TC 32-1</strain>
    </source>
</reference>
<dbReference type="Pfam" id="PF12937">
    <property type="entry name" value="F-box-like"/>
    <property type="match status" value="1"/>
</dbReference>
<dbReference type="SMART" id="SM00256">
    <property type="entry name" value="FBOX"/>
    <property type="match status" value="1"/>
</dbReference>
<dbReference type="InParanoid" id="W4JPW9"/>
<dbReference type="AlphaFoldDB" id="W4JPW9"/>
<keyword evidence="3" id="KW-1185">Reference proteome</keyword>
<dbReference type="HOGENOM" id="CLU_041570_0_0_1"/>
<dbReference type="CDD" id="cd09917">
    <property type="entry name" value="F-box_SF"/>
    <property type="match status" value="1"/>
</dbReference>
<evidence type="ECO:0000313" key="2">
    <source>
        <dbReference type="EMBL" id="ETW75578.1"/>
    </source>
</evidence>